<keyword evidence="10" id="KW-1185">Reference proteome</keyword>
<keyword evidence="4 8" id="KW-0812">Transmembrane</keyword>
<sequence>MHHGMGGSAGDRHGAQNSAMQARNGVCDKIENYISELGRWAVWRAIIMGQFLSLVLCFMTFINHYINTGSYKLSLPTGQNVPHYVMMCLVYPTLLDCVAIPVALVLSFLVLGVRYRMVHIVGVSVCLMGVGCLVWAGIDDNNDPTATGKNQLVGDMLCLGGAVLFSITTVLQELGVKTVDIIEYLGMIGFFGTILSCMQTAVLQRFQIEAFHWDNVPVITILVLYCITQFMFFSLVPVILFESGATALQLALLTSDSFNILAGMLNHHYKFHALYFVSYALTMTGIYIYAIKRTPMSSNSRRQHIEPPIPDYRHMSHPDVGEVEMATSSGMSGVSGTLDIRASTLGSERETMDATSLPLSVSSDTAFTSFYGSQANLKVASRSMPRVSSNSFFDTSTGVP</sequence>
<feature type="transmembrane region" description="Helical" evidence="8">
    <location>
        <begin position="218"/>
        <end position="240"/>
    </location>
</feature>
<evidence type="ECO:0000256" key="2">
    <source>
        <dbReference type="ARBA" id="ARBA00007863"/>
    </source>
</evidence>
<comment type="function">
    <text evidence="7">Putative solute transporter.</text>
</comment>
<keyword evidence="3" id="KW-0813">Transport</keyword>
<dbReference type="EMBL" id="GL888207">
    <property type="protein sequence ID" value="EGI64974.1"/>
    <property type="molecule type" value="Genomic_DNA"/>
</dbReference>
<evidence type="ECO:0000256" key="6">
    <source>
        <dbReference type="ARBA" id="ARBA00023136"/>
    </source>
</evidence>
<keyword evidence="5 8" id="KW-1133">Transmembrane helix</keyword>
<organism evidence="10">
    <name type="scientific">Acromyrmex echinatior</name>
    <name type="common">Panamanian leafcutter ant</name>
    <name type="synonym">Acromyrmex octospinosus echinatior</name>
    <dbReference type="NCBI Taxonomy" id="103372"/>
    <lineage>
        <taxon>Eukaryota</taxon>
        <taxon>Metazoa</taxon>
        <taxon>Ecdysozoa</taxon>
        <taxon>Arthropoda</taxon>
        <taxon>Hexapoda</taxon>
        <taxon>Insecta</taxon>
        <taxon>Pterygota</taxon>
        <taxon>Neoptera</taxon>
        <taxon>Endopterygota</taxon>
        <taxon>Hymenoptera</taxon>
        <taxon>Apocrita</taxon>
        <taxon>Aculeata</taxon>
        <taxon>Formicoidea</taxon>
        <taxon>Formicidae</taxon>
        <taxon>Myrmicinae</taxon>
        <taxon>Acromyrmex</taxon>
    </lineage>
</organism>
<dbReference type="InParanoid" id="F4WL11"/>
<dbReference type="Proteomes" id="UP000007755">
    <property type="component" value="Unassembled WGS sequence"/>
</dbReference>
<evidence type="ECO:0000313" key="10">
    <source>
        <dbReference type="Proteomes" id="UP000007755"/>
    </source>
</evidence>
<evidence type="ECO:0000256" key="7">
    <source>
        <dbReference type="ARBA" id="ARBA00037727"/>
    </source>
</evidence>
<gene>
    <name evidence="9" type="ORF">G5I_06433</name>
</gene>
<name>F4WL11_ACREC</name>
<evidence type="ECO:0000256" key="4">
    <source>
        <dbReference type="ARBA" id="ARBA00022692"/>
    </source>
</evidence>
<evidence type="ECO:0000313" key="9">
    <source>
        <dbReference type="EMBL" id="EGI64974.1"/>
    </source>
</evidence>
<comment type="subcellular location">
    <subcellularLocation>
        <location evidence="1">Membrane</location>
        <topology evidence="1">Multi-pass membrane protein</topology>
    </subcellularLocation>
</comment>
<evidence type="ECO:0000256" key="8">
    <source>
        <dbReference type="SAM" id="Phobius"/>
    </source>
</evidence>
<evidence type="ECO:0000256" key="1">
    <source>
        <dbReference type="ARBA" id="ARBA00004141"/>
    </source>
</evidence>
<dbReference type="eggNOG" id="KOG2766">
    <property type="taxonomic scope" value="Eukaryota"/>
</dbReference>
<reference evidence="9" key="1">
    <citation type="submission" date="2011-02" db="EMBL/GenBank/DDBJ databases">
        <title>The genome of the leaf-cutting ant Acromyrmex echinatior suggests key adaptations to social evolution and fungus farming.</title>
        <authorList>
            <person name="Nygaard S."/>
            <person name="Zhang G."/>
        </authorList>
    </citation>
    <scope>NUCLEOTIDE SEQUENCE</scope>
</reference>
<dbReference type="AlphaFoldDB" id="F4WL11"/>
<dbReference type="OrthoDB" id="429955at2759"/>
<evidence type="ECO:0000256" key="5">
    <source>
        <dbReference type="ARBA" id="ARBA00022989"/>
    </source>
</evidence>
<accession>F4WL11</accession>
<proteinExistence type="inferred from homology"/>
<feature type="transmembrane region" description="Helical" evidence="8">
    <location>
        <begin position="150"/>
        <end position="172"/>
    </location>
</feature>
<dbReference type="Pfam" id="PF06027">
    <property type="entry name" value="SLC35F"/>
    <property type="match status" value="1"/>
</dbReference>
<feature type="transmembrane region" description="Helical" evidence="8">
    <location>
        <begin position="41"/>
        <end position="64"/>
    </location>
</feature>
<protein>
    <submittedName>
        <fullName evidence="9">Solute carrier family 35 member F1</fullName>
    </submittedName>
</protein>
<dbReference type="GO" id="GO:0016020">
    <property type="term" value="C:membrane"/>
    <property type="evidence" value="ECO:0007669"/>
    <property type="project" value="UniProtKB-SubCell"/>
</dbReference>
<feature type="transmembrane region" description="Helical" evidence="8">
    <location>
        <begin position="184"/>
        <end position="206"/>
    </location>
</feature>
<dbReference type="PANTHER" id="PTHR14233">
    <property type="entry name" value="DUF914-RELATED"/>
    <property type="match status" value="1"/>
</dbReference>
<feature type="transmembrane region" description="Helical" evidence="8">
    <location>
        <begin position="271"/>
        <end position="291"/>
    </location>
</feature>
<dbReference type="InterPro" id="IPR052221">
    <property type="entry name" value="SLC35F_Transporter"/>
</dbReference>
<dbReference type="STRING" id="103372.F4WL11"/>
<dbReference type="PANTHER" id="PTHR14233:SF4">
    <property type="entry name" value="SOLUTE CARRIER FAMILY 35 MEMBER F2"/>
    <property type="match status" value="1"/>
</dbReference>
<comment type="similarity">
    <text evidence="2">Belongs to the SLC35F solute transporter family.</text>
</comment>
<dbReference type="InterPro" id="IPR009262">
    <property type="entry name" value="SLC35_F1/F2/F6"/>
</dbReference>
<feature type="transmembrane region" description="Helical" evidence="8">
    <location>
        <begin position="84"/>
        <end position="111"/>
    </location>
</feature>
<evidence type="ECO:0000256" key="3">
    <source>
        <dbReference type="ARBA" id="ARBA00022448"/>
    </source>
</evidence>
<keyword evidence="6 8" id="KW-0472">Membrane</keyword>
<dbReference type="GO" id="GO:0022857">
    <property type="term" value="F:transmembrane transporter activity"/>
    <property type="evidence" value="ECO:0007669"/>
    <property type="project" value="InterPro"/>
</dbReference>
<feature type="transmembrane region" description="Helical" evidence="8">
    <location>
        <begin position="118"/>
        <end position="138"/>
    </location>
</feature>